<evidence type="ECO:0000313" key="4">
    <source>
        <dbReference type="Proteomes" id="UP000597444"/>
    </source>
</evidence>
<accession>A0A8J3IXE0</accession>
<protein>
    <submittedName>
        <fullName evidence="3">Alpha/beta hydrolase</fullName>
    </submittedName>
</protein>
<dbReference type="Gene3D" id="1.10.10.800">
    <property type="match status" value="1"/>
</dbReference>
<dbReference type="AlphaFoldDB" id="A0A8J3IXE0"/>
<name>A0A8J3IXE0_9CHLR</name>
<organism evidence="3 4">
    <name type="scientific">Reticulibacter mediterranei</name>
    <dbReference type="NCBI Taxonomy" id="2778369"/>
    <lineage>
        <taxon>Bacteria</taxon>
        <taxon>Bacillati</taxon>
        <taxon>Chloroflexota</taxon>
        <taxon>Ktedonobacteria</taxon>
        <taxon>Ktedonobacterales</taxon>
        <taxon>Reticulibacteraceae</taxon>
        <taxon>Reticulibacter</taxon>
    </lineage>
</organism>
<evidence type="ECO:0000313" key="3">
    <source>
        <dbReference type="EMBL" id="GHO99649.1"/>
    </source>
</evidence>
<comment type="caution">
    <text evidence="3">The sequence shown here is derived from an EMBL/GenBank/DDBJ whole genome shotgun (WGS) entry which is preliminary data.</text>
</comment>
<feature type="domain" description="Serine aminopeptidase S33" evidence="2">
    <location>
        <begin position="30"/>
        <end position="259"/>
    </location>
</feature>
<dbReference type="Proteomes" id="UP000597444">
    <property type="component" value="Unassembled WGS sequence"/>
</dbReference>
<dbReference type="Gene3D" id="3.40.50.1820">
    <property type="entry name" value="alpha/beta hydrolase"/>
    <property type="match status" value="1"/>
</dbReference>
<dbReference type="RefSeq" id="WP_220210285.1">
    <property type="nucleotide sequence ID" value="NZ_BNJK01000002.1"/>
</dbReference>
<dbReference type="EMBL" id="BNJK01000002">
    <property type="protein sequence ID" value="GHO99649.1"/>
    <property type="molecule type" value="Genomic_DNA"/>
</dbReference>
<dbReference type="InterPro" id="IPR022742">
    <property type="entry name" value="Hydrolase_4"/>
</dbReference>
<dbReference type="InterPro" id="IPR029058">
    <property type="entry name" value="AB_hydrolase_fold"/>
</dbReference>
<dbReference type="SUPFAM" id="SSF53474">
    <property type="entry name" value="alpha/beta-Hydrolases"/>
    <property type="match status" value="1"/>
</dbReference>
<dbReference type="InterPro" id="IPR050261">
    <property type="entry name" value="FrsA_esterase"/>
</dbReference>
<reference evidence="3" key="1">
    <citation type="submission" date="2020-10" db="EMBL/GenBank/DDBJ databases">
        <title>Taxonomic study of unclassified bacteria belonging to the class Ktedonobacteria.</title>
        <authorList>
            <person name="Yabe S."/>
            <person name="Wang C.M."/>
            <person name="Zheng Y."/>
            <person name="Sakai Y."/>
            <person name="Cavaletti L."/>
            <person name="Monciardini P."/>
            <person name="Donadio S."/>
        </authorList>
    </citation>
    <scope>NUCLEOTIDE SEQUENCE</scope>
    <source>
        <strain evidence="3">ID150040</strain>
    </source>
</reference>
<sequence>MKRIDVTFASQGSRCAAWLYLPPSGSAPFPCVILAHGLGATRELRLDAYATCFAEAGLAALVFDYRYFGASEGEPRGLVEISSQLADWAAAIAYARAHKDLDARRIALWGTSLGGGHVIVAAAHARGLAAVVSQNPFTDGLTNLASARPFEMLPLLRVAIKDQFQRWLRQQPSLVKVDGAPGELAMFTSYDSETNQQFLVPEGVQWGNQISAHALLHLLFYRPVVYASHVQCPLLVCVGDRDVADSPQAALKTAQTAPRGEVRRYDCGHYDFYAGKIFQQTVADQCSFLVRHLLKESKQVQDDAELPMQ</sequence>
<dbReference type="Pfam" id="PF12146">
    <property type="entry name" value="Hydrolase_4"/>
    <property type="match status" value="1"/>
</dbReference>
<keyword evidence="4" id="KW-1185">Reference proteome</keyword>
<keyword evidence="1 3" id="KW-0378">Hydrolase</keyword>
<evidence type="ECO:0000259" key="2">
    <source>
        <dbReference type="Pfam" id="PF12146"/>
    </source>
</evidence>
<dbReference type="PANTHER" id="PTHR22946:SF9">
    <property type="entry name" value="POLYKETIDE TRANSFERASE AF380"/>
    <property type="match status" value="1"/>
</dbReference>
<proteinExistence type="predicted"/>
<evidence type="ECO:0000256" key="1">
    <source>
        <dbReference type="ARBA" id="ARBA00022801"/>
    </source>
</evidence>
<dbReference type="GO" id="GO:0052689">
    <property type="term" value="F:carboxylic ester hydrolase activity"/>
    <property type="evidence" value="ECO:0007669"/>
    <property type="project" value="UniProtKB-ARBA"/>
</dbReference>
<dbReference type="PANTHER" id="PTHR22946">
    <property type="entry name" value="DIENELACTONE HYDROLASE DOMAIN-CONTAINING PROTEIN-RELATED"/>
    <property type="match status" value="1"/>
</dbReference>
<gene>
    <name evidence="3" type="ORF">KSF_096970</name>
</gene>